<feature type="compositionally biased region" description="Polar residues" evidence="10">
    <location>
        <begin position="1021"/>
        <end position="1034"/>
    </location>
</feature>
<dbReference type="Proteomes" id="UP000006757">
    <property type="component" value="Unassembled WGS sequence"/>
</dbReference>
<evidence type="ECO:0000259" key="12">
    <source>
        <dbReference type="PROSITE" id="PS51285"/>
    </source>
</evidence>
<dbReference type="InterPro" id="IPR011009">
    <property type="entry name" value="Kinase-like_dom_sf"/>
</dbReference>
<feature type="region of interest" description="Disordered" evidence="10">
    <location>
        <begin position="1012"/>
        <end position="1064"/>
    </location>
</feature>
<evidence type="ECO:0000256" key="5">
    <source>
        <dbReference type="ARBA" id="ARBA00022777"/>
    </source>
</evidence>
<feature type="region of interest" description="Disordered" evidence="10">
    <location>
        <begin position="177"/>
        <end position="224"/>
    </location>
</feature>
<feature type="domain" description="AGC-kinase C-terminal" evidence="12">
    <location>
        <begin position="717"/>
        <end position="800"/>
    </location>
</feature>
<reference evidence="13" key="2">
    <citation type="submission" date="2012-08" db="EMBL/GenBank/DDBJ databases">
        <authorList>
            <person name="Yang R.-Y."/>
            <person name="Li H.-T."/>
            <person name="Zhu H."/>
            <person name="Zhou G.-P."/>
            <person name="Wang M."/>
            <person name="Wang L."/>
        </authorList>
    </citation>
    <scope>NUCLEOTIDE SEQUENCE</scope>
    <source>
        <strain evidence="13">CBS 8904</strain>
    </source>
</reference>
<name>K1VRJ2_TRIAC</name>
<dbReference type="InterPro" id="IPR017441">
    <property type="entry name" value="Protein_kinase_ATP_BS"/>
</dbReference>
<dbReference type="GO" id="GO:0035556">
    <property type="term" value="P:intracellular signal transduction"/>
    <property type="evidence" value="ECO:0007669"/>
    <property type="project" value="TreeGrafter"/>
</dbReference>
<dbReference type="EMBL" id="AMBO01000297">
    <property type="protein sequence ID" value="EKD02097.1"/>
    <property type="molecule type" value="Genomic_DNA"/>
</dbReference>
<dbReference type="PROSITE" id="PS51285">
    <property type="entry name" value="AGC_KINASE_CTER"/>
    <property type="match status" value="1"/>
</dbReference>
<keyword evidence="2" id="KW-0723">Serine/threonine-protein kinase</keyword>
<evidence type="ECO:0000256" key="6">
    <source>
        <dbReference type="ARBA" id="ARBA00022840"/>
    </source>
</evidence>
<dbReference type="GO" id="GO:0005524">
    <property type="term" value="F:ATP binding"/>
    <property type="evidence" value="ECO:0007669"/>
    <property type="project" value="UniProtKB-UniRule"/>
</dbReference>
<dbReference type="CDD" id="cd05573">
    <property type="entry name" value="STKc_ROCK_NDR_like"/>
    <property type="match status" value="1"/>
</dbReference>
<dbReference type="InterPro" id="IPR000719">
    <property type="entry name" value="Prot_kinase_dom"/>
</dbReference>
<keyword evidence="4 9" id="KW-0547">Nucleotide-binding</keyword>
<protein>
    <recommendedName>
        <fullName evidence="1">non-specific serine/threonine protein kinase</fullName>
        <ecNumber evidence="1">2.7.11.1</ecNumber>
    </recommendedName>
</protein>
<dbReference type="PROSITE" id="PS00108">
    <property type="entry name" value="PROTEIN_KINASE_ST"/>
    <property type="match status" value="1"/>
</dbReference>
<proteinExistence type="predicted"/>
<dbReference type="SMART" id="SM00220">
    <property type="entry name" value="S_TKc"/>
    <property type="match status" value="1"/>
</dbReference>
<evidence type="ECO:0000256" key="7">
    <source>
        <dbReference type="ARBA" id="ARBA00047899"/>
    </source>
</evidence>
<dbReference type="PROSITE" id="PS50011">
    <property type="entry name" value="PROTEIN_KINASE_DOM"/>
    <property type="match status" value="1"/>
</dbReference>
<keyword evidence="14" id="KW-1185">Reference proteome</keyword>
<evidence type="ECO:0000256" key="8">
    <source>
        <dbReference type="ARBA" id="ARBA00048679"/>
    </source>
</evidence>
<sequence length="1064" mass="116194">MAARLRHAGQTDRSREEGDSQAGAGAGGRGQSEPAGRVSPTAFTSALESVKRLEPGSPYVRVRSHSLAPHSRPRPISQSSPQSNRNSAPPTSAWWTPGLHALTADDSMLRIAETTKIRPQVDSSHLLTPPPSSAPLPSGTVSAPVTPTKTDLRSFGAGGFVPGTGGYAARDALGAAAKEGGGGGAGPCPVHGYSVGRRPRQSLPPLPPLSSRVGPGPKGTMSPMSPLSPTPGANMQQLQAQKMLGLRVDLAPMRPHSPIPPTSPTTPTMPTKPVTPTTPTGRAYALNEAPDSPASVSTAATGERRPRVLNQMPIERGSVSYTDNTATTAAPRPMLRPSLETLERAAAYVLHMEQYYESLTNGVWALGVGGAEGGLRRERNHNVDIKSFQLGRVIGQGAFGVVRIATERAKNRIVAIKQLRKSDLLKMGQEGHVRAEKDVLAAASSYESTWIPRLFYTFQDHDHLFLVLEFMGGGDLLSLLISRGRLPEAMVKFYAAEMVLALHQCHALGYIHRDVKPDNFLFNKEGHLRIADFGLATDLHWSHDSSYYETQRRQMLKRFDYPVGRAAFGNRRRSRQQLGIGPQAISDANRRFQRRRRQLAYTICGTNSYMAPEVIMGTGYGFGADWWGLGVIVYEAIYGSVPFSGENRHVARQKILDWRSSLVFPREPRVSPLAIDFMRQLMCGAEDRLGYCRKPGPDEGPLGNDGAAALMAHPWFADIDFATITEQVPPFRPELSSVDDTKHFDADIPDEPLAPANSGVEIKDPLLGNEGEGKHLLEVRKTLAFKQWTFRSPCAQEWRFGHASRVSRANSGASATSRVRSVSAAGTIGTIPRSLAAATPLDPHLEADSSSIDIDLDFDRCSASTSFHASVINGAGLTVLPLAEQMAQAELPKYHVRTNRYEERISATSSEDDDLDAHVEWEEMFLKKKARHIHNDLRALSVRISSLNSSFDGNPADRKPPLRPVTPAHINVLEEEHFSDEPEPLPYDIASSSEGGDHKFQPHARAYAELVGDNSDRTDMTETAATESSQWTTTDDIHDLTNEKKQLRHSKPVESLRAHVKQWP</sequence>
<dbReference type="Gene3D" id="3.30.200.20">
    <property type="entry name" value="Phosphorylase Kinase, domain 1"/>
    <property type="match status" value="1"/>
</dbReference>
<feature type="region of interest" description="Disordered" evidence="10">
    <location>
        <begin position="1"/>
        <end position="94"/>
    </location>
</feature>
<evidence type="ECO:0000259" key="11">
    <source>
        <dbReference type="PROSITE" id="PS50011"/>
    </source>
</evidence>
<evidence type="ECO:0000256" key="1">
    <source>
        <dbReference type="ARBA" id="ARBA00012513"/>
    </source>
</evidence>
<evidence type="ECO:0000256" key="9">
    <source>
        <dbReference type="PROSITE-ProRule" id="PRU10141"/>
    </source>
</evidence>
<evidence type="ECO:0000313" key="14">
    <source>
        <dbReference type="Proteomes" id="UP000006757"/>
    </source>
</evidence>
<comment type="catalytic activity">
    <reaction evidence="7">
        <text>L-threonyl-[protein] + ATP = O-phospho-L-threonyl-[protein] + ADP + H(+)</text>
        <dbReference type="Rhea" id="RHEA:46608"/>
        <dbReference type="Rhea" id="RHEA-COMP:11060"/>
        <dbReference type="Rhea" id="RHEA-COMP:11605"/>
        <dbReference type="ChEBI" id="CHEBI:15378"/>
        <dbReference type="ChEBI" id="CHEBI:30013"/>
        <dbReference type="ChEBI" id="CHEBI:30616"/>
        <dbReference type="ChEBI" id="CHEBI:61977"/>
        <dbReference type="ChEBI" id="CHEBI:456216"/>
        <dbReference type="EC" id="2.7.11.1"/>
    </reaction>
</comment>
<gene>
    <name evidence="13" type="ORF">A1Q2_03599</name>
</gene>
<keyword evidence="6 9" id="KW-0067">ATP-binding</keyword>
<reference evidence="13" key="1">
    <citation type="journal article" date="2012" name="Eukaryot. Cell">
        <title>Genome sequence of the Trichosporon asahii environmental strain CBS 8904.</title>
        <authorList>
            <person name="Yang R.Y."/>
            <person name="Li H.T."/>
            <person name="Zhu H."/>
            <person name="Zhou G.P."/>
            <person name="Wang M."/>
            <person name="Wang L."/>
        </authorList>
    </citation>
    <scope>NUCLEOTIDE SEQUENCE [LARGE SCALE GENOMIC DNA]</scope>
    <source>
        <strain evidence="13">CBS 8904</strain>
    </source>
</reference>
<comment type="caution">
    <text evidence="13">The sequence shown here is derived from an EMBL/GenBank/DDBJ whole genome shotgun (WGS) entry which is preliminary data.</text>
</comment>
<feature type="compositionally biased region" description="Low complexity" evidence="10">
    <location>
        <begin position="209"/>
        <end position="224"/>
    </location>
</feature>
<dbReference type="PROSITE" id="PS00107">
    <property type="entry name" value="PROTEIN_KINASE_ATP"/>
    <property type="match status" value="1"/>
</dbReference>
<feature type="compositionally biased region" description="Basic and acidic residues" evidence="10">
    <location>
        <begin position="1035"/>
        <end position="1057"/>
    </location>
</feature>
<dbReference type="Gene3D" id="1.10.510.10">
    <property type="entry name" value="Transferase(Phosphotransferase) domain 1"/>
    <property type="match status" value="1"/>
</dbReference>
<comment type="catalytic activity">
    <reaction evidence="8">
        <text>L-seryl-[protein] + ATP = O-phospho-L-seryl-[protein] + ADP + H(+)</text>
        <dbReference type="Rhea" id="RHEA:17989"/>
        <dbReference type="Rhea" id="RHEA-COMP:9863"/>
        <dbReference type="Rhea" id="RHEA-COMP:11604"/>
        <dbReference type="ChEBI" id="CHEBI:15378"/>
        <dbReference type="ChEBI" id="CHEBI:29999"/>
        <dbReference type="ChEBI" id="CHEBI:30616"/>
        <dbReference type="ChEBI" id="CHEBI:83421"/>
        <dbReference type="ChEBI" id="CHEBI:456216"/>
        <dbReference type="EC" id="2.7.11.1"/>
    </reaction>
</comment>
<evidence type="ECO:0000256" key="10">
    <source>
        <dbReference type="SAM" id="MobiDB-lite"/>
    </source>
</evidence>
<dbReference type="GO" id="GO:0004674">
    <property type="term" value="F:protein serine/threonine kinase activity"/>
    <property type="evidence" value="ECO:0007669"/>
    <property type="project" value="UniProtKB-KW"/>
</dbReference>
<feature type="binding site" evidence="9">
    <location>
        <position position="417"/>
    </location>
    <ligand>
        <name>ATP</name>
        <dbReference type="ChEBI" id="CHEBI:30616"/>
    </ligand>
</feature>
<dbReference type="Pfam" id="PF00069">
    <property type="entry name" value="Pkinase"/>
    <property type="match status" value="2"/>
</dbReference>
<dbReference type="SUPFAM" id="SSF56112">
    <property type="entry name" value="Protein kinase-like (PK-like)"/>
    <property type="match status" value="1"/>
</dbReference>
<dbReference type="InterPro" id="IPR000961">
    <property type="entry name" value="AGC-kinase_C"/>
</dbReference>
<keyword evidence="5" id="KW-0418">Kinase</keyword>
<dbReference type="HOGENOM" id="CLU_010437_0_0_1"/>
<dbReference type="PANTHER" id="PTHR24356">
    <property type="entry name" value="SERINE/THREONINE-PROTEIN KINASE"/>
    <property type="match status" value="1"/>
</dbReference>
<evidence type="ECO:0000256" key="4">
    <source>
        <dbReference type="ARBA" id="ARBA00022741"/>
    </source>
</evidence>
<feature type="region of interest" description="Disordered" evidence="10">
    <location>
        <begin position="120"/>
        <end position="145"/>
    </location>
</feature>
<dbReference type="InParanoid" id="K1VRJ2"/>
<dbReference type="AlphaFoldDB" id="K1VRJ2"/>
<dbReference type="InterPro" id="IPR008271">
    <property type="entry name" value="Ser/Thr_kinase_AS"/>
</dbReference>
<dbReference type="OrthoDB" id="3638488at2759"/>
<dbReference type="InterPro" id="IPR050236">
    <property type="entry name" value="Ser_Thr_kinase_AGC"/>
</dbReference>
<accession>K1VRJ2</accession>
<dbReference type="PANTHER" id="PTHR24356:SF400">
    <property type="entry name" value="SERINE_THREONINE-PROTEIN KINASE CBK1"/>
    <property type="match status" value="1"/>
</dbReference>
<organism evidence="13 14">
    <name type="scientific">Trichosporon asahii var. asahii (strain CBS 8904)</name>
    <name type="common">Yeast</name>
    <dbReference type="NCBI Taxonomy" id="1220162"/>
    <lineage>
        <taxon>Eukaryota</taxon>
        <taxon>Fungi</taxon>
        <taxon>Dikarya</taxon>
        <taxon>Basidiomycota</taxon>
        <taxon>Agaricomycotina</taxon>
        <taxon>Tremellomycetes</taxon>
        <taxon>Trichosporonales</taxon>
        <taxon>Trichosporonaceae</taxon>
        <taxon>Trichosporon</taxon>
    </lineage>
</organism>
<keyword evidence="3" id="KW-0808">Transferase</keyword>
<feature type="compositionally biased region" description="Low complexity" evidence="10">
    <location>
        <begin position="265"/>
        <end position="277"/>
    </location>
</feature>
<feature type="region of interest" description="Disordered" evidence="10">
    <location>
        <begin position="258"/>
        <end position="277"/>
    </location>
</feature>
<evidence type="ECO:0000313" key="13">
    <source>
        <dbReference type="EMBL" id="EKD02097.1"/>
    </source>
</evidence>
<feature type="compositionally biased region" description="Low complexity" evidence="10">
    <location>
        <begin position="74"/>
        <end position="90"/>
    </location>
</feature>
<feature type="compositionally biased region" description="Basic and acidic residues" evidence="10">
    <location>
        <begin position="9"/>
        <end position="18"/>
    </location>
</feature>
<dbReference type="STRING" id="1220162.K1VRJ2"/>
<evidence type="ECO:0000256" key="2">
    <source>
        <dbReference type="ARBA" id="ARBA00022527"/>
    </source>
</evidence>
<evidence type="ECO:0000256" key="3">
    <source>
        <dbReference type="ARBA" id="ARBA00022679"/>
    </source>
</evidence>
<dbReference type="eggNOG" id="KOG0608">
    <property type="taxonomic scope" value="Eukaryota"/>
</dbReference>
<dbReference type="EC" id="2.7.11.1" evidence="1"/>
<feature type="domain" description="Protein kinase" evidence="11">
    <location>
        <begin position="388"/>
        <end position="716"/>
    </location>
</feature>